<protein>
    <submittedName>
        <fullName evidence="1">Uncharacterized protein</fullName>
    </submittedName>
</protein>
<comment type="caution">
    <text evidence="1">The sequence shown here is derived from an EMBL/GenBank/DDBJ whole genome shotgun (WGS) entry which is preliminary data.</text>
</comment>
<dbReference type="Proteomes" id="UP000234323">
    <property type="component" value="Unassembled WGS sequence"/>
</dbReference>
<evidence type="ECO:0000313" key="2">
    <source>
        <dbReference type="Proteomes" id="UP000234323"/>
    </source>
</evidence>
<name>A0A2I1HMA8_9GLOM</name>
<dbReference type="AlphaFoldDB" id="A0A2I1HMA8"/>
<keyword evidence="2" id="KW-1185">Reference proteome</keyword>
<gene>
    <name evidence="1" type="ORF">RhiirA4_483235</name>
</gene>
<sequence length="63" mass="7354">MGTFLQICITIIILKQIIDKDDFFYEIFGVDNNTSDNLEIEEYLKNPVEHIMVEADKIIFSLV</sequence>
<reference evidence="1 2" key="1">
    <citation type="submission" date="2015-10" db="EMBL/GenBank/DDBJ databases">
        <title>Genome analyses suggest a sexual origin of heterokaryosis in a supposedly ancient asexual fungus.</title>
        <authorList>
            <person name="Ropars J."/>
            <person name="Sedzielewska K."/>
            <person name="Noel J."/>
            <person name="Charron P."/>
            <person name="Farinelli L."/>
            <person name="Marton T."/>
            <person name="Kruger M."/>
            <person name="Pelin A."/>
            <person name="Brachmann A."/>
            <person name="Corradi N."/>
        </authorList>
    </citation>
    <scope>NUCLEOTIDE SEQUENCE [LARGE SCALE GENOMIC DNA]</scope>
    <source>
        <strain evidence="1 2">A4</strain>
    </source>
</reference>
<organism evidence="1 2">
    <name type="scientific">Rhizophagus irregularis</name>
    <dbReference type="NCBI Taxonomy" id="588596"/>
    <lineage>
        <taxon>Eukaryota</taxon>
        <taxon>Fungi</taxon>
        <taxon>Fungi incertae sedis</taxon>
        <taxon>Mucoromycota</taxon>
        <taxon>Glomeromycotina</taxon>
        <taxon>Glomeromycetes</taxon>
        <taxon>Glomerales</taxon>
        <taxon>Glomeraceae</taxon>
        <taxon>Rhizophagus</taxon>
    </lineage>
</organism>
<proteinExistence type="predicted"/>
<accession>A0A2I1HMA8</accession>
<dbReference type="EMBL" id="LLXI01003907">
    <property type="protein sequence ID" value="PKY60007.1"/>
    <property type="molecule type" value="Genomic_DNA"/>
</dbReference>
<evidence type="ECO:0000313" key="1">
    <source>
        <dbReference type="EMBL" id="PKY60007.1"/>
    </source>
</evidence>